<dbReference type="InterPro" id="IPR036291">
    <property type="entry name" value="NAD(P)-bd_dom_sf"/>
</dbReference>
<reference evidence="4" key="1">
    <citation type="submission" date="2020-05" db="EMBL/GenBank/DDBJ databases">
        <title>Phylogenomic resolution of chytrid fungi.</title>
        <authorList>
            <person name="Stajich J.E."/>
            <person name="Amses K."/>
            <person name="Simmons R."/>
            <person name="Seto K."/>
            <person name="Myers J."/>
            <person name="Bonds A."/>
            <person name="Quandt C.A."/>
            <person name="Barry K."/>
            <person name="Liu P."/>
            <person name="Grigoriev I."/>
            <person name="Longcore J.E."/>
            <person name="James T.Y."/>
        </authorList>
    </citation>
    <scope>NUCLEOTIDE SEQUENCE</scope>
    <source>
        <strain evidence="4">JEL0318</strain>
    </source>
</reference>
<dbReference type="Pfam" id="PF00106">
    <property type="entry name" value="adh_short"/>
    <property type="match status" value="1"/>
</dbReference>
<keyword evidence="5" id="KW-1185">Reference proteome</keyword>
<dbReference type="EMBL" id="JADGJD010000247">
    <property type="protein sequence ID" value="KAJ3052995.1"/>
    <property type="molecule type" value="Genomic_DNA"/>
</dbReference>
<dbReference type="AlphaFoldDB" id="A0AAD5SGU7"/>
<evidence type="ECO:0008006" key="6">
    <source>
        <dbReference type="Google" id="ProtNLM"/>
    </source>
</evidence>
<proteinExistence type="inferred from homology"/>
<evidence type="ECO:0000256" key="1">
    <source>
        <dbReference type="ARBA" id="ARBA00006484"/>
    </source>
</evidence>
<name>A0AAD5SGU7_9FUNG</name>
<dbReference type="PANTHER" id="PTHR43963">
    <property type="entry name" value="CARBONYL REDUCTASE 1-RELATED"/>
    <property type="match status" value="1"/>
</dbReference>
<keyword evidence="2" id="KW-0521">NADP</keyword>
<dbReference type="Proteomes" id="UP001212841">
    <property type="component" value="Unassembled WGS sequence"/>
</dbReference>
<evidence type="ECO:0000313" key="5">
    <source>
        <dbReference type="Proteomes" id="UP001212841"/>
    </source>
</evidence>
<comment type="caution">
    <text evidence="4">The sequence shown here is derived from an EMBL/GenBank/DDBJ whole genome shotgun (WGS) entry which is preliminary data.</text>
</comment>
<comment type="similarity">
    <text evidence="1">Belongs to the short-chain dehydrogenases/reductases (SDR) family.</text>
</comment>
<organism evidence="4 5">
    <name type="scientific">Rhizophlyctis rosea</name>
    <dbReference type="NCBI Taxonomy" id="64517"/>
    <lineage>
        <taxon>Eukaryota</taxon>
        <taxon>Fungi</taxon>
        <taxon>Fungi incertae sedis</taxon>
        <taxon>Chytridiomycota</taxon>
        <taxon>Chytridiomycota incertae sedis</taxon>
        <taxon>Chytridiomycetes</taxon>
        <taxon>Rhizophlyctidales</taxon>
        <taxon>Rhizophlyctidaceae</taxon>
        <taxon>Rhizophlyctis</taxon>
    </lineage>
</organism>
<evidence type="ECO:0000256" key="2">
    <source>
        <dbReference type="ARBA" id="ARBA00022857"/>
    </source>
</evidence>
<sequence>MSSHLTIITGGNRGLGYSLAKTLLSQNHSLILTARSLEKAKQAAQSLQSSSASITPLELDVSCQTSVQSFITSHLPQIISQNSDKFITLVNNAGIMEKQWDITRSTNVIAPADLSRAFIKEFEKSGRKGGRIVTLSSGLGNKGCQSQETLKLLADKQGKVTVEELKAWKDTSDEQETAKYNLSKHLVNYLTGLLAEEGKPFQISVHAVDPGWCQTDMGGPNATDSAESGADSTAWLANLSVEEGLQHTGVVFKARKELPWRTMDHA</sequence>
<gene>
    <name evidence="4" type="ORF">HK097_005261</name>
</gene>
<accession>A0AAD5SGU7</accession>
<dbReference type="SUPFAM" id="SSF51735">
    <property type="entry name" value="NAD(P)-binding Rossmann-fold domains"/>
    <property type="match status" value="1"/>
</dbReference>
<dbReference type="GO" id="GO:0016491">
    <property type="term" value="F:oxidoreductase activity"/>
    <property type="evidence" value="ECO:0007669"/>
    <property type="project" value="UniProtKB-KW"/>
</dbReference>
<dbReference type="Gene3D" id="3.40.50.720">
    <property type="entry name" value="NAD(P)-binding Rossmann-like Domain"/>
    <property type="match status" value="1"/>
</dbReference>
<evidence type="ECO:0000313" key="4">
    <source>
        <dbReference type="EMBL" id="KAJ3052995.1"/>
    </source>
</evidence>
<evidence type="ECO:0000256" key="3">
    <source>
        <dbReference type="ARBA" id="ARBA00023002"/>
    </source>
</evidence>
<keyword evidence="3" id="KW-0560">Oxidoreductase</keyword>
<dbReference type="PANTHER" id="PTHR43963:SF6">
    <property type="entry name" value="CHAIN DEHYDROGENASE FAMILY PROTEIN, PUTATIVE (AFU_ORTHOLOGUE AFUA_3G15350)-RELATED"/>
    <property type="match status" value="1"/>
</dbReference>
<dbReference type="InterPro" id="IPR002347">
    <property type="entry name" value="SDR_fam"/>
</dbReference>
<protein>
    <recommendedName>
        <fullName evidence="6">NAD(P)-binding protein</fullName>
    </recommendedName>
</protein>
<dbReference type="PRINTS" id="PR00081">
    <property type="entry name" value="GDHRDH"/>
</dbReference>